<accession>A0A6J5LB91</accession>
<organism evidence="1">
    <name type="scientific">uncultured Caudovirales phage</name>
    <dbReference type="NCBI Taxonomy" id="2100421"/>
    <lineage>
        <taxon>Viruses</taxon>
        <taxon>Duplodnaviria</taxon>
        <taxon>Heunggongvirae</taxon>
        <taxon>Uroviricota</taxon>
        <taxon>Caudoviricetes</taxon>
        <taxon>Peduoviridae</taxon>
        <taxon>Maltschvirus</taxon>
        <taxon>Maltschvirus maltsch</taxon>
    </lineage>
</organism>
<evidence type="ECO:0000313" key="1">
    <source>
        <dbReference type="EMBL" id="CAB4130476.1"/>
    </source>
</evidence>
<name>A0A6J5LB91_9CAUD</name>
<gene>
    <name evidence="1" type="ORF">UFOVP130_2</name>
</gene>
<proteinExistence type="predicted"/>
<sequence>MSTALTLYSLEENLVALLDTADMVEDPAQQEAILQEIVSAHLAAVEKRDRVGQFLAHCENQQAGIDTEIKRLQALKKAYVTTQERVEAYIVRTIQDIGKDDKGKFRKLEGKTTVLSIRPCPVSVEVKDEAAVPDRFKTLTITVPATAWSEFVDSADIEERAKFLVAVDRWDTAVSKKEVKAAIEAKQQVPGAILADTKYSLQRK</sequence>
<dbReference type="EMBL" id="LR796251">
    <property type="protein sequence ID" value="CAB4130476.1"/>
    <property type="molecule type" value="Genomic_DNA"/>
</dbReference>
<protein>
    <submittedName>
        <fullName evidence="1">Siphovirus Gp157</fullName>
    </submittedName>
</protein>
<reference evidence="1" key="1">
    <citation type="submission" date="2020-04" db="EMBL/GenBank/DDBJ databases">
        <authorList>
            <person name="Chiriac C."/>
            <person name="Salcher M."/>
            <person name="Ghai R."/>
            <person name="Kavagutti S V."/>
        </authorList>
    </citation>
    <scope>NUCLEOTIDE SEQUENCE</scope>
</reference>
<dbReference type="InterPro" id="IPR008840">
    <property type="entry name" value="Sipho_Gp157"/>
</dbReference>
<dbReference type="Pfam" id="PF05565">
    <property type="entry name" value="Sipho_Gp157"/>
    <property type="match status" value="1"/>
</dbReference>